<dbReference type="Proteomes" id="UP000007485">
    <property type="component" value="Chromosome"/>
</dbReference>
<dbReference type="EMBL" id="CP002529">
    <property type="protein sequence ID" value="ADY00383.1"/>
    <property type="molecule type" value="Genomic_DNA"/>
</dbReference>
<organism evidence="1 2">
    <name type="scientific">Vulcanisaeta moutnovskia (strain 768-28)</name>
    <dbReference type="NCBI Taxonomy" id="985053"/>
    <lineage>
        <taxon>Archaea</taxon>
        <taxon>Thermoproteota</taxon>
        <taxon>Thermoprotei</taxon>
        <taxon>Thermoproteales</taxon>
        <taxon>Thermoproteaceae</taxon>
        <taxon>Vulcanisaeta</taxon>
    </lineage>
</organism>
<name>F0QSW2_VULM7</name>
<reference evidence="1 2" key="1">
    <citation type="journal article" date="2011" name="J. Bacteriol.">
        <title>Complete genome sequence of 'Vulcanisaeta moutnovskia' strain 768-28, a novel member of the hyperthermophilic crenarchaeal genus vulcanisaeta.</title>
        <authorList>
            <person name="Gumerov V.M."/>
            <person name="Mardanov A.V."/>
            <person name="Beletsky A.V."/>
            <person name="Prokofeva M.I."/>
            <person name="Bonch-Osmolovskaya E.A."/>
            <person name="Ravin N.V."/>
            <person name="Skryabin K.G."/>
        </authorList>
    </citation>
    <scope>NUCLEOTIDE SEQUENCE [LARGE SCALE GENOMIC DNA]</scope>
    <source>
        <strain evidence="1 2">768-28</strain>
    </source>
</reference>
<accession>F0QSW2</accession>
<dbReference type="KEGG" id="vmo:VMUT_0167"/>
<dbReference type="RefSeq" id="WP_013603547.1">
    <property type="nucleotide sequence ID" value="NC_015151.1"/>
</dbReference>
<sequence length="117" mass="13186">MPDIKELIELGAFLPGSEKLKRIIELANIEVREKGSRSINIPGTNISMTVHIRYDGRVELRAYRKDKDETLRLIEVLNKVGLRPSICVCGKRHVVSITHTNVRDSPLKPVICQKLSG</sequence>
<gene>
    <name evidence="1" type="ordered locus">VMUT_0167</name>
</gene>
<dbReference type="AlphaFoldDB" id="F0QSW2"/>
<proteinExistence type="predicted"/>
<dbReference type="eggNOG" id="arCOG10867">
    <property type="taxonomic scope" value="Archaea"/>
</dbReference>
<dbReference type="STRING" id="985053.VMUT_0167"/>
<dbReference type="GeneID" id="10287819"/>
<dbReference type="HOGENOM" id="CLU_2079559_0_0_2"/>
<evidence type="ECO:0000313" key="2">
    <source>
        <dbReference type="Proteomes" id="UP000007485"/>
    </source>
</evidence>
<evidence type="ECO:0000313" key="1">
    <source>
        <dbReference type="EMBL" id="ADY00383.1"/>
    </source>
</evidence>
<protein>
    <submittedName>
        <fullName evidence="1">Uncharacterized protein</fullName>
    </submittedName>
</protein>
<keyword evidence="2" id="KW-1185">Reference proteome</keyword>